<accession>A0AAJ6LEZ4</accession>
<sequence length="153" mass="18503">MSQFVFAYHSKFNNDSDFKEVFEEFCYYKENSEPHEHPSPRRHAQETYESLSPLFGRDRFDKKYPEASNQNIQHLHVKQPHSKWDFLDGSAKTQWECTSDSYLVYSYFEHNGIHHYFVLEFYKSESHAQYEQDVQIFIHEAEQYRLTQINLTA</sequence>
<evidence type="ECO:0000313" key="1">
    <source>
        <dbReference type="EMBL" id="MDG9788410.1"/>
    </source>
</evidence>
<reference evidence="2 3" key="2">
    <citation type="submission" date="2023-04" db="EMBL/GenBank/DDBJ databases">
        <title>Acinetobacter johnsonii isolate AYTCM encoding NDM-1, OXA-58 and PER-1.</title>
        <authorList>
            <person name="Tian C."/>
            <person name="Wang S."/>
            <person name="Fan X."/>
            <person name="Xia D."/>
        </authorList>
    </citation>
    <scope>NUCLEOTIDE SEQUENCE [LARGE SCALE GENOMIC DNA]</scope>
    <source>
        <strain evidence="2 3">AYTCM</strain>
    </source>
</reference>
<dbReference type="InterPro" id="IPR020353">
    <property type="entry name" value="Toxin_YafO"/>
</dbReference>
<proteinExistence type="predicted"/>
<evidence type="ECO:0000313" key="2">
    <source>
        <dbReference type="EMBL" id="WMG17466.1"/>
    </source>
</evidence>
<reference evidence="1" key="1">
    <citation type="submission" date="2022-09" db="EMBL/GenBank/DDBJ databases">
        <title>Intensive care unit water sources are persistently colonized with multi-drug resistant bacteria and are the site of extensive horizontal gene transfer of antibiotic resistance genes.</title>
        <authorList>
            <person name="Diorio-Toth L."/>
        </authorList>
    </citation>
    <scope>NUCLEOTIDE SEQUENCE</scope>
    <source>
        <strain evidence="1">GD04065</strain>
    </source>
</reference>
<keyword evidence="3" id="KW-1185">Reference proteome</keyword>
<dbReference type="Proteomes" id="UP001244586">
    <property type="component" value="Chromosome"/>
</dbReference>
<dbReference type="RefSeq" id="WP_010326517.1">
    <property type="nucleotide sequence ID" value="NZ_CANMLB010000013.1"/>
</dbReference>
<dbReference type="Proteomes" id="UP001157887">
    <property type="component" value="Unassembled WGS sequence"/>
</dbReference>
<dbReference type="EMBL" id="JAOECG010000032">
    <property type="protein sequence ID" value="MDG9788410.1"/>
    <property type="molecule type" value="Genomic_DNA"/>
</dbReference>
<dbReference type="EMBL" id="CP121776">
    <property type="protein sequence ID" value="WMG17466.1"/>
    <property type="molecule type" value="Genomic_DNA"/>
</dbReference>
<dbReference type="Pfam" id="PF13957">
    <property type="entry name" value="YafO_toxin"/>
    <property type="match status" value="1"/>
</dbReference>
<dbReference type="AlphaFoldDB" id="A0AAJ6LEZ4"/>
<evidence type="ECO:0000313" key="3">
    <source>
        <dbReference type="Proteomes" id="UP001244586"/>
    </source>
</evidence>
<protein>
    <submittedName>
        <fullName evidence="2">Type II toxin-antitoxin system YafO family toxin</fullName>
    </submittedName>
</protein>
<name>A0AAJ6LEZ4_ACIJO</name>
<gene>
    <name evidence="1" type="ORF">N7566_15760</name>
    <name evidence="2" type="ORF">QBJ73_13905</name>
</gene>
<organism evidence="2 3">
    <name type="scientific">Acinetobacter johnsonii</name>
    <dbReference type="NCBI Taxonomy" id="40214"/>
    <lineage>
        <taxon>Bacteria</taxon>
        <taxon>Pseudomonadati</taxon>
        <taxon>Pseudomonadota</taxon>
        <taxon>Gammaproteobacteria</taxon>
        <taxon>Moraxellales</taxon>
        <taxon>Moraxellaceae</taxon>
        <taxon>Acinetobacter</taxon>
    </lineage>
</organism>